<comment type="similarity">
    <text evidence="1">Belongs to the CapA family.</text>
</comment>
<dbReference type="Gene3D" id="3.60.21.10">
    <property type="match status" value="1"/>
</dbReference>
<name>A0A8J6N4L5_9BACT</name>
<reference evidence="3 4" key="1">
    <citation type="submission" date="2020-08" db="EMBL/GenBank/DDBJ databases">
        <title>Bridging the membrane lipid divide: bacteria of the FCB group superphylum have the potential to synthesize archaeal ether lipids.</title>
        <authorList>
            <person name="Villanueva L."/>
            <person name="Von Meijenfeldt F.A.B."/>
            <person name="Westbye A.B."/>
            <person name="Yadav S."/>
            <person name="Hopmans E.C."/>
            <person name="Dutilh B.E."/>
            <person name="Sinninghe Damste J.S."/>
        </authorList>
    </citation>
    <scope>NUCLEOTIDE SEQUENCE [LARGE SCALE GENOMIC DNA]</scope>
    <source>
        <strain evidence="3">NIOZ-UU82</strain>
    </source>
</reference>
<dbReference type="AlphaFoldDB" id="A0A8J6N4L5"/>
<evidence type="ECO:0000259" key="2">
    <source>
        <dbReference type="SMART" id="SM00854"/>
    </source>
</evidence>
<dbReference type="CDD" id="cd07381">
    <property type="entry name" value="MPP_CapA"/>
    <property type="match status" value="1"/>
</dbReference>
<dbReference type="Pfam" id="PF09587">
    <property type="entry name" value="PGA_cap"/>
    <property type="match status" value="1"/>
</dbReference>
<proteinExistence type="inferred from homology"/>
<dbReference type="Proteomes" id="UP000603545">
    <property type="component" value="Unassembled WGS sequence"/>
</dbReference>
<evidence type="ECO:0000256" key="1">
    <source>
        <dbReference type="ARBA" id="ARBA00005662"/>
    </source>
</evidence>
<feature type="domain" description="Capsule synthesis protein CapA" evidence="2">
    <location>
        <begin position="6"/>
        <end position="288"/>
    </location>
</feature>
<dbReference type="InterPro" id="IPR029052">
    <property type="entry name" value="Metallo-depent_PP-like"/>
</dbReference>
<dbReference type="PANTHER" id="PTHR33393:SF11">
    <property type="entry name" value="POLYGLUTAMINE SYNTHESIS ACCESSORY PROTEIN RV0574C-RELATED"/>
    <property type="match status" value="1"/>
</dbReference>
<dbReference type="InterPro" id="IPR019079">
    <property type="entry name" value="Capsule_synth_CapA"/>
</dbReference>
<dbReference type="EMBL" id="JACNLL010000014">
    <property type="protein sequence ID" value="MBC8198610.1"/>
    <property type="molecule type" value="Genomic_DNA"/>
</dbReference>
<comment type="caution">
    <text evidence="3">The sequence shown here is derived from an EMBL/GenBank/DDBJ whole genome shotgun (WGS) entry which is preliminary data.</text>
</comment>
<dbReference type="PANTHER" id="PTHR33393">
    <property type="entry name" value="POLYGLUTAMINE SYNTHESIS ACCESSORY PROTEIN RV0574C-RELATED"/>
    <property type="match status" value="1"/>
</dbReference>
<accession>A0A8J6N4L5</accession>
<organism evidence="3 4">
    <name type="scientific">Candidatus Desulfaltia bathyphila</name>
    <dbReference type="NCBI Taxonomy" id="2841697"/>
    <lineage>
        <taxon>Bacteria</taxon>
        <taxon>Pseudomonadati</taxon>
        <taxon>Thermodesulfobacteriota</taxon>
        <taxon>Desulfobacteria</taxon>
        <taxon>Desulfobacterales</taxon>
        <taxon>Desulfobacterales incertae sedis</taxon>
        <taxon>Candidatus Desulfaltia</taxon>
    </lineage>
</organism>
<sequence length="370" mass="41504">MAGLITIFMCGDVMTGRGIDQVLPRPCNPVIYESYVRDARRYVELAEKANGPIQQPVSFSYIWGDALEELERVAPDVRIINLETSVTESADYWKGKGINYRMHPENIHCVTAAGIDCCALANNHVLDWGYSGLTETLEALKKVNVKNAGAGQNLAEAETPAVLEVEEKGRVILFSYGSETSGIPFSWAASEDKPGVNLLQDFSDMTVEYIKENVRKVRQQGDMVIASIHWGSNWGYEIPRKQTEFAHELIDTAGVDIVHGHSSHHVMGIEVYKDKPIIYGCGDFLNDYEGIGGYEDFRADLALMYFVSVDPSTGKLVCLHMKPTQIKQFRANRTSRSDTLWLKDILNREGKKFGTRVELDDDNTLILQWD</sequence>
<dbReference type="InterPro" id="IPR052169">
    <property type="entry name" value="CW_Biosynth-Accessory"/>
</dbReference>
<evidence type="ECO:0000313" key="4">
    <source>
        <dbReference type="Proteomes" id="UP000603545"/>
    </source>
</evidence>
<protein>
    <submittedName>
        <fullName evidence="3">CapA family protein</fullName>
    </submittedName>
</protein>
<evidence type="ECO:0000313" key="3">
    <source>
        <dbReference type="EMBL" id="MBC8198610.1"/>
    </source>
</evidence>
<dbReference type="SMART" id="SM00854">
    <property type="entry name" value="PGA_cap"/>
    <property type="match status" value="1"/>
</dbReference>
<dbReference type="SUPFAM" id="SSF56300">
    <property type="entry name" value="Metallo-dependent phosphatases"/>
    <property type="match status" value="1"/>
</dbReference>
<gene>
    <name evidence="3" type="ORF">H8E80_00980</name>
</gene>